<dbReference type="EMBL" id="JAUSWG010000003">
    <property type="protein sequence ID" value="MDQ0555992.1"/>
    <property type="molecule type" value="Genomic_DNA"/>
</dbReference>
<keyword evidence="1" id="KW-1133">Transmembrane helix</keyword>
<keyword evidence="1" id="KW-0812">Transmembrane</keyword>
<organism evidence="2 3">
    <name type="scientific">Paraclostridium ghonii</name>
    <dbReference type="NCBI Taxonomy" id="29358"/>
    <lineage>
        <taxon>Bacteria</taxon>
        <taxon>Bacillati</taxon>
        <taxon>Bacillota</taxon>
        <taxon>Clostridia</taxon>
        <taxon>Peptostreptococcales</taxon>
        <taxon>Peptostreptococcaceae</taxon>
        <taxon>Paraclostridium</taxon>
    </lineage>
</organism>
<evidence type="ECO:0000313" key="2">
    <source>
        <dbReference type="EMBL" id="MDQ0555992.1"/>
    </source>
</evidence>
<name>A0ABU0MYJ9_9FIRM</name>
<proteinExistence type="predicted"/>
<keyword evidence="3" id="KW-1185">Reference proteome</keyword>
<feature type="transmembrane region" description="Helical" evidence="1">
    <location>
        <begin position="49"/>
        <end position="67"/>
    </location>
</feature>
<feature type="transmembrane region" description="Helical" evidence="1">
    <location>
        <begin position="12"/>
        <end position="29"/>
    </location>
</feature>
<keyword evidence="1" id="KW-0472">Membrane</keyword>
<accession>A0ABU0MYJ9</accession>
<evidence type="ECO:0000256" key="1">
    <source>
        <dbReference type="SAM" id="Phobius"/>
    </source>
</evidence>
<dbReference type="Proteomes" id="UP001232584">
    <property type="component" value="Unassembled WGS sequence"/>
</dbReference>
<evidence type="ECO:0000313" key="3">
    <source>
        <dbReference type="Proteomes" id="UP001232584"/>
    </source>
</evidence>
<dbReference type="RefSeq" id="WP_307504309.1">
    <property type="nucleotide sequence ID" value="NZ_BAAACE010000014.1"/>
</dbReference>
<sequence length="72" mass="8524">MNFKNINKIIKIMKIVLVMFGIVLLIINFTIGEKDVSLQSTMTTLVRMYTYFVLFIVVFEGLSKYIYRHKNK</sequence>
<comment type="caution">
    <text evidence="2">The sequence shown here is derived from an EMBL/GenBank/DDBJ whole genome shotgun (WGS) entry which is preliminary data.</text>
</comment>
<protein>
    <submittedName>
        <fullName evidence="2">Uncharacterized protein</fullName>
    </submittedName>
</protein>
<reference evidence="2 3" key="1">
    <citation type="submission" date="2023-07" db="EMBL/GenBank/DDBJ databases">
        <title>Genomic Encyclopedia of Type Strains, Phase IV (KMG-IV): sequencing the most valuable type-strain genomes for metagenomic binning, comparative biology and taxonomic classification.</title>
        <authorList>
            <person name="Goeker M."/>
        </authorList>
    </citation>
    <scope>NUCLEOTIDE SEQUENCE [LARGE SCALE GENOMIC DNA]</scope>
    <source>
        <strain evidence="2 3">DSM 15049</strain>
    </source>
</reference>
<gene>
    <name evidence="2" type="ORF">QOZ92_001105</name>
</gene>